<keyword evidence="1" id="KW-0479">Metal-binding</keyword>
<dbReference type="Pfam" id="PF01753">
    <property type="entry name" value="zf-MYND"/>
    <property type="match status" value="1"/>
</dbReference>
<proteinExistence type="predicted"/>
<dbReference type="Proteomes" id="UP001219525">
    <property type="component" value="Unassembled WGS sequence"/>
</dbReference>
<reference evidence="5" key="1">
    <citation type="submission" date="2023-03" db="EMBL/GenBank/DDBJ databases">
        <title>Massive genome expansion in bonnet fungi (Mycena s.s.) driven by repeated elements and novel gene families across ecological guilds.</title>
        <authorList>
            <consortium name="Lawrence Berkeley National Laboratory"/>
            <person name="Harder C.B."/>
            <person name="Miyauchi S."/>
            <person name="Viragh M."/>
            <person name="Kuo A."/>
            <person name="Thoen E."/>
            <person name="Andreopoulos B."/>
            <person name="Lu D."/>
            <person name="Skrede I."/>
            <person name="Drula E."/>
            <person name="Henrissat B."/>
            <person name="Morin E."/>
            <person name="Kohler A."/>
            <person name="Barry K."/>
            <person name="LaButti K."/>
            <person name="Morin E."/>
            <person name="Salamov A."/>
            <person name="Lipzen A."/>
            <person name="Mereny Z."/>
            <person name="Hegedus B."/>
            <person name="Baldrian P."/>
            <person name="Stursova M."/>
            <person name="Weitz H."/>
            <person name="Taylor A."/>
            <person name="Grigoriev I.V."/>
            <person name="Nagy L.G."/>
            <person name="Martin F."/>
            <person name="Kauserud H."/>
        </authorList>
    </citation>
    <scope>NUCLEOTIDE SEQUENCE</scope>
    <source>
        <strain evidence="5">9144</strain>
    </source>
</reference>
<dbReference type="EMBL" id="JARJCW010000007">
    <property type="protein sequence ID" value="KAJ7222510.1"/>
    <property type="molecule type" value="Genomic_DNA"/>
</dbReference>
<dbReference type="AlphaFoldDB" id="A0AAD6YL67"/>
<keyword evidence="2" id="KW-0863">Zinc-finger</keyword>
<evidence type="ECO:0000259" key="4">
    <source>
        <dbReference type="Pfam" id="PF01753"/>
    </source>
</evidence>
<keyword evidence="3" id="KW-0862">Zinc</keyword>
<dbReference type="SUPFAM" id="SSF144232">
    <property type="entry name" value="HIT/MYND zinc finger-like"/>
    <property type="match status" value="1"/>
</dbReference>
<gene>
    <name evidence="5" type="ORF">GGX14DRAFT_428941</name>
</gene>
<sequence length="257" mass="28198">MEYPGDITPEQLLDVTAESLVTWVGVLDDGKGDRPESARIRPLSTQLALVQQRPLPRQMKIYSEVAAKYLPAVADVWRQRSEALGSVTILANALTTTGYFVRFLRSPAGDGLAALQAKRVANSVDEIGTMSVDDVAEVTQFLSTLFVLQGVRGVASEDRAVLLRHLAIWERRYQGRLAAETAGRCLGMLTDDPMMLMMTQGVKAMLESALDECGGPGCARRTQRDGSNLLQCARYCGVEHQKAAWPKHKPICFNATF</sequence>
<name>A0AAD6YL67_9AGAR</name>
<comment type="caution">
    <text evidence="5">The sequence shown here is derived from an EMBL/GenBank/DDBJ whole genome shotgun (WGS) entry which is preliminary data.</text>
</comment>
<accession>A0AAD6YL67</accession>
<evidence type="ECO:0000256" key="2">
    <source>
        <dbReference type="ARBA" id="ARBA00022771"/>
    </source>
</evidence>
<evidence type="ECO:0000256" key="3">
    <source>
        <dbReference type="ARBA" id="ARBA00022833"/>
    </source>
</evidence>
<evidence type="ECO:0000313" key="6">
    <source>
        <dbReference type="Proteomes" id="UP001219525"/>
    </source>
</evidence>
<dbReference type="InterPro" id="IPR002893">
    <property type="entry name" value="Znf_MYND"/>
</dbReference>
<feature type="domain" description="MYND-type" evidence="4">
    <location>
        <begin position="229"/>
        <end position="252"/>
    </location>
</feature>
<organism evidence="5 6">
    <name type="scientific">Mycena pura</name>
    <dbReference type="NCBI Taxonomy" id="153505"/>
    <lineage>
        <taxon>Eukaryota</taxon>
        <taxon>Fungi</taxon>
        <taxon>Dikarya</taxon>
        <taxon>Basidiomycota</taxon>
        <taxon>Agaricomycotina</taxon>
        <taxon>Agaricomycetes</taxon>
        <taxon>Agaricomycetidae</taxon>
        <taxon>Agaricales</taxon>
        <taxon>Marasmiineae</taxon>
        <taxon>Mycenaceae</taxon>
        <taxon>Mycena</taxon>
    </lineage>
</organism>
<evidence type="ECO:0000313" key="5">
    <source>
        <dbReference type="EMBL" id="KAJ7222510.1"/>
    </source>
</evidence>
<dbReference type="GO" id="GO:0008270">
    <property type="term" value="F:zinc ion binding"/>
    <property type="evidence" value="ECO:0007669"/>
    <property type="project" value="UniProtKB-KW"/>
</dbReference>
<dbReference type="Gene3D" id="6.10.140.2220">
    <property type="match status" value="1"/>
</dbReference>
<keyword evidence="6" id="KW-1185">Reference proteome</keyword>
<evidence type="ECO:0000256" key="1">
    <source>
        <dbReference type="ARBA" id="ARBA00022723"/>
    </source>
</evidence>
<protein>
    <recommendedName>
        <fullName evidence="4">MYND-type domain-containing protein</fullName>
    </recommendedName>
</protein>